<proteinExistence type="predicted"/>
<dbReference type="Proteomes" id="UP000292052">
    <property type="component" value="Unassembled WGS sequence"/>
</dbReference>
<evidence type="ECO:0000313" key="1">
    <source>
        <dbReference type="EMBL" id="RZC32379.1"/>
    </source>
</evidence>
<dbReference type="STRING" id="1661398.A0A482VIJ8"/>
<dbReference type="PANTHER" id="PTHR47326">
    <property type="entry name" value="TRANSPOSABLE ELEMENT TC3 TRANSPOSASE-LIKE PROTEIN"/>
    <property type="match status" value="1"/>
</dbReference>
<organism evidence="1 2">
    <name type="scientific">Asbolus verrucosus</name>
    <name type="common">Desert ironclad beetle</name>
    <dbReference type="NCBI Taxonomy" id="1661398"/>
    <lineage>
        <taxon>Eukaryota</taxon>
        <taxon>Metazoa</taxon>
        <taxon>Ecdysozoa</taxon>
        <taxon>Arthropoda</taxon>
        <taxon>Hexapoda</taxon>
        <taxon>Insecta</taxon>
        <taxon>Pterygota</taxon>
        <taxon>Neoptera</taxon>
        <taxon>Endopterygota</taxon>
        <taxon>Coleoptera</taxon>
        <taxon>Polyphaga</taxon>
        <taxon>Cucujiformia</taxon>
        <taxon>Tenebrionidae</taxon>
        <taxon>Pimeliinae</taxon>
        <taxon>Asbolus</taxon>
    </lineage>
</organism>
<evidence type="ECO:0000313" key="2">
    <source>
        <dbReference type="Proteomes" id="UP000292052"/>
    </source>
</evidence>
<keyword evidence="2" id="KW-1185">Reference proteome</keyword>
<name>A0A482VIJ8_ASBVE</name>
<sequence>MHYWSIQKPHWLCQVEHQRPWSVNVWCGIIGDKLIGRHIIEGNLNTVAREVLDRDFHSQWIGRGGPIKWPARLSDLTSPDFFCGDI</sequence>
<accession>A0A482VIJ8</accession>
<dbReference type="AlphaFoldDB" id="A0A482VIJ8"/>
<gene>
    <name evidence="1" type="ORF">BDFB_012665</name>
</gene>
<comment type="caution">
    <text evidence="1">The sequence shown here is derived from an EMBL/GenBank/DDBJ whole genome shotgun (WGS) entry which is preliminary data.</text>
</comment>
<reference evidence="1 2" key="1">
    <citation type="submission" date="2017-03" db="EMBL/GenBank/DDBJ databases">
        <title>Genome of the blue death feigning beetle - Asbolus verrucosus.</title>
        <authorList>
            <person name="Rider S.D."/>
        </authorList>
    </citation>
    <scope>NUCLEOTIDE SEQUENCE [LARGE SCALE GENOMIC DNA]</scope>
    <source>
        <strain evidence="1">Butters</strain>
        <tissue evidence="1">Head and leg muscle</tissue>
    </source>
</reference>
<dbReference type="OrthoDB" id="6764275at2759"/>
<evidence type="ECO:0008006" key="3">
    <source>
        <dbReference type="Google" id="ProtNLM"/>
    </source>
</evidence>
<dbReference type="PANTHER" id="PTHR47326:SF1">
    <property type="entry name" value="HTH PSQ-TYPE DOMAIN-CONTAINING PROTEIN"/>
    <property type="match status" value="1"/>
</dbReference>
<dbReference type="EMBL" id="QDEB01097757">
    <property type="protein sequence ID" value="RZC32379.1"/>
    <property type="molecule type" value="Genomic_DNA"/>
</dbReference>
<protein>
    <recommendedName>
        <fullName evidence="3">DDE 3 domain containing protein</fullName>
    </recommendedName>
</protein>